<evidence type="ECO:0000256" key="9">
    <source>
        <dbReference type="ARBA" id="ARBA00022989"/>
    </source>
</evidence>
<dbReference type="InterPro" id="IPR046342">
    <property type="entry name" value="CBS_dom_sf"/>
</dbReference>
<dbReference type="Proteomes" id="UP000279271">
    <property type="component" value="Unassembled WGS sequence"/>
</dbReference>
<dbReference type="AlphaFoldDB" id="A0A3M7KWE0"/>
<evidence type="ECO:0000256" key="12">
    <source>
        <dbReference type="SAM" id="MobiDB-lite"/>
    </source>
</evidence>
<dbReference type="Pfam" id="PF06417">
    <property type="entry name" value="EMC4"/>
    <property type="match status" value="1"/>
</dbReference>
<evidence type="ECO:0000259" key="13">
    <source>
        <dbReference type="PROSITE" id="PS51371"/>
    </source>
</evidence>
<organism evidence="15 16">
    <name type="scientific">Auxenochlorella protothecoides</name>
    <name type="common">Green microalga</name>
    <name type="synonym">Chlorella protothecoides</name>
    <dbReference type="NCBI Taxonomy" id="3075"/>
    <lineage>
        <taxon>Eukaryota</taxon>
        <taxon>Viridiplantae</taxon>
        <taxon>Chlorophyta</taxon>
        <taxon>core chlorophytes</taxon>
        <taxon>Trebouxiophyceae</taxon>
        <taxon>Chlorellales</taxon>
        <taxon>Chlorellaceae</taxon>
        <taxon>Auxenochlorella</taxon>
    </lineage>
</organism>
<keyword evidence="9" id="KW-1133">Transmembrane helix</keyword>
<feature type="compositionally biased region" description="Low complexity" evidence="12">
    <location>
        <begin position="501"/>
        <end position="526"/>
    </location>
</feature>
<evidence type="ECO:0000313" key="15">
    <source>
        <dbReference type="EMBL" id="RMZ54853.1"/>
    </source>
</evidence>
<dbReference type="GO" id="GO:0008233">
    <property type="term" value="F:peptidase activity"/>
    <property type="evidence" value="ECO:0007669"/>
    <property type="project" value="UniProtKB-KW"/>
</dbReference>
<evidence type="ECO:0000256" key="7">
    <source>
        <dbReference type="ARBA" id="ARBA00022801"/>
    </source>
</evidence>
<gene>
    <name evidence="15" type="ORF">APUTEX25_000370</name>
</gene>
<comment type="similarity">
    <text evidence="3">Belongs to the DeSI family.</text>
</comment>
<dbReference type="InterPro" id="IPR008580">
    <property type="entry name" value="PPPDE_dom"/>
</dbReference>
<name>A0A3M7KWE0_AUXPR</name>
<evidence type="ECO:0000256" key="10">
    <source>
        <dbReference type="ARBA" id="ARBA00023136"/>
    </source>
</evidence>
<evidence type="ECO:0000256" key="5">
    <source>
        <dbReference type="ARBA" id="ARBA00022670"/>
    </source>
</evidence>
<feature type="domain" description="CBS" evidence="13">
    <location>
        <begin position="289"/>
        <end position="346"/>
    </location>
</feature>
<evidence type="ECO:0000256" key="1">
    <source>
        <dbReference type="ARBA" id="ARBA00004477"/>
    </source>
</evidence>
<evidence type="ECO:0000313" key="16">
    <source>
        <dbReference type="Proteomes" id="UP000279271"/>
    </source>
</evidence>
<evidence type="ECO:0000259" key="14">
    <source>
        <dbReference type="PROSITE" id="PS51858"/>
    </source>
</evidence>
<dbReference type="Gene3D" id="3.10.580.10">
    <property type="entry name" value="CBS-domain"/>
    <property type="match status" value="1"/>
</dbReference>
<evidence type="ECO:0000256" key="4">
    <source>
        <dbReference type="ARBA" id="ARBA00020820"/>
    </source>
</evidence>
<keyword evidence="6" id="KW-0812">Transmembrane</keyword>
<evidence type="ECO:0000256" key="2">
    <source>
        <dbReference type="ARBA" id="ARBA00007715"/>
    </source>
</evidence>
<sequence length="639" mass="68005">MAEFRKFKVDLDSNSLVTSKKTVGDPIGFDLSFARDQSELSGASSRRSNLANRQAALFSLAQSPFKNVAMMSFMMWMAGAQLHLFSIMTTASGVYQPISAILKSGEVFPPDPEKKLDTLTPRLIYCLVNGLGLAYACYRIYGMGLFPTHLTDWASTIPAPIVTEVAVSSLWLTQASSRTRTAHTRPAARPRMLLSRASADVDADGIVSGEWEASWSLASYDDVQEYFNRRVLKEGQHPTTRLASVMSASRHFDVVSGLPVLRPEDDALIGVITVKDVNTKTGSLVKDIMTSPPIALHVTNKVEHAAATMLKYKIHRIPIVDDSKRVVGMVTRTDLFNALAGRDAQLMSDGEAVQLYVYDLSRGLAKVFSPMLLDKTIEGVWHTSIVVGGTEYFYGHGINSATPGTTPCGTPVEVIELGRTHLDSGTRDALLADLSERYSPAAYSLFDNNCNNFSDDFARLLVGEGIPAHITALPEEVLATPFGQMLRPALTGLERQLGSLGQQPAAGTQAGAEGGTAPAAAPAPGRAAAQLLAQQLAAALTGTSGGTCAGDEPTSPRTLERDVDAAITRTMVADLRRQEAAGERSGRAGVEAEVEAELGSILAGGAGEEEAAALALQHEAQRLAGQQPLHGAGLLDGGS</sequence>
<dbReference type="SMART" id="SM01179">
    <property type="entry name" value="DUF862"/>
    <property type="match status" value="1"/>
</dbReference>
<comment type="subcellular location">
    <subcellularLocation>
        <location evidence="1">Endoplasmic reticulum membrane</location>
        <topology evidence="1">Multi-pass membrane protein</topology>
    </subcellularLocation>
</comment>
<dbReference type="GO" id="GO:0006508">
    <property type="term" value="P:proteolysis"/>
    <property type="evidence" value="ECO:0007669"/>
    <property type="project" value="UniProtKB-KW"/>
</dbReference>
<dbReference type="GO" id="GO:0005789">
    <property type="term" value="C:endoplasmic reticulum membrane"/>
    <property type="evidence" value="ECO:0007669"/>
    <property type="project" value="UniProtKB-SubCell"/>
</dbReference>
<dbReference type="SMART" id="SM00116">
    <property type="entry name" value="CBS"/>
    <property type="match status" value="1"/>
</dbReference>
<feature type="domain" description="PPPDE" evidence="14">
    <location>
        <begin position="351"/>
        <end position="491"/>
    </location>
</feature>
<accession>A0A3M7KWE0</accession>
<dbReference type="CDD" id="cd02205">
    <property type="entry name" value="CBS_pair_SF"/>
    <property type="match status" value="1"/>
</dbReference>
<dbReference type="InterPro" id="IPR009445">
    <property type="entry name" value="TMEM85/Emc4"/>
</dbReference>
<feature type="region of interest" description="Disordered" evidence="12">
    <location>
        <begin position="543"/>
        <end position="563"/>
    </location>
</feature>
<dbReference type="Pfam" id="PF00571">
    <property type="entry name" value="CBS"/>
    <property type="match status" value="1"/>
</dbReference>
<evidence type="ECO:0000256" key="8">
    <source>
        <dbReference type="ARBA" id="ARBA00022824"/>
    </source>
</evidence>
<dbReference type="PROSITE" id="PS51371">
    <property type="entry name" value="CBS"/>
    <property type="match status" value="1"/>
</dbReference>
<evidence type="ECO:0000256" key="3">
    <source>
        <dbReference type="ARBA" id="ARBA00008140"/>
    </source>
</evidence>
<protein>
    <recommendedName>
        <fullName evidence="4">ER membrane protein complex subunit 4</fullName>
    </recommendedName>
</protein>
<proteinExistence type="inferred from homology"/>
<dbReference type="PROSITE" id="PS51858">
    <property type="entry name" value="PPPDE"/>
    <property type="match status" value="1"/>
</dbReference>
<dbReference type="SUPFAM" id="SSF54631">
    <property type="entry name" value="CBS-domain pair"/>
    <property type="match status" value="1"/>
</dbReference>
<keyword evidence="11" id="KW-0129">CBS domain</keyword>
<dbReference type="Gene3D" id="3.90.1720.30">
    <property type="entry name" value="PPPDE domains"/>
    <property type="match status" value="1"/>
</dbReference>
<keyword evidence="8" id="KW-0256">Endoplasmic reticulum</keyword>
<evidence type="ECO:0000256" key="6">
    <source>
        <dbReference type="ARBA" id="ARBA00022692"/>
    </source>
</evidence>
<dbReference type="PANTHER" id="PTHR19315">
    <property type="entry name" value="ER MEMBRANE PROTEIN COMPLEX SUBUNIT 4"/>
    <property type="match status" value="1"/>
</dbReference>
<comment type="similarity">
    <text evidence="2">Belongs to the EMC4 family.</text>
</comment>
<keyword evidence="7" id="KW-0378">Hydrolase</keyword>
<dbReference type="Pfam" id="PF05903">
    <property type="entry name" value="Peptidase_C97"/>
    <property type="match status" value="1"/>
</dbReference>
<keyword evidence="10" id="KW-0472">Membrane</keyword>
<dbReference type="EMBL" id="QOKY01000172">
    <property type="protein sequence ID" value="RMZ54853.1"/>
    <property type="molecule type" value="Genomic_DNA"/>
</dbReference>
<feature type="region of interest" description="Disordered" evidence="12">
    <location>
        <begin position="499"/>
        <end position="526"/>
    </location>
</feature>
<keyword evidence="5" id="KW-0645">Protease</keyword>
<dbReference type="InterPro" id="IPR042266">
    <property type="entry name" value="PPPDE_sf"/>
</dbReference>
<evidence type="ECO:0000256" key="11">
    <source>
        <dbReference type="PROSITE-ProRule" id="PRU00703"/>
    </source>
</evidence>
<dbReference type="InterPro" id="IPR000644">
    <property type="entry name" value="CBS_dom"/>
</dbReference>
<reference evidence="16" key="1">
    <citation type="journal article" date="2018" name="Algal Res.">
        <title>Characterization of plant carbon substrate utilization by Auxenochlorella protothecoides.</title>
        <authorList>
            <person name="Vogler B.W."/>
            <person name="Starkenburg S.R."/>
            <person name="Sudasinghe N."/>
            <person name="Schambach J.Y."/>
            <person name="Rollin J.A."/>
            <person name="Pattathil S."/>
            <person name="Barry A.N."/>
        </authorList>
    </citation>
    <scope>NUCLEOTIDE SEQUENCE [LARGE SCALE GENOMIC DNA]</scope>
    <source>
        <strain evidence="16">UTEX 25</strain>
    </source>
</reference>
<comment type="caution">
    <text evidence="15">The sequence shown here is derived from an EMBL/GenBank/DDBJ whole genome shotgun (WGS) entry which is preliminary data.</text>
</comment>